<keyword evidence="4" id="KW-0256">Endoplasmic reticulum</keyword>
<evidence type="ECO:0000313" key="10">
    <source>
        <dbReference type="Proteomes" id="UP000685013"/>
    </source>
</evidence>
<evidence type="ECO:0008006" key="11">
    <source>
        <dbReference type="Google" id="ProtNLM"/>
    </source>
</evidence>
<feature type="transmembrane region" description="Helical" evidence="8">
    <location>
        <begin position="96"/>
        <end position="116"/>
    </location>
</feature>
<dbReference type="Proteomes" id="UP000685013">
    <property type="component" value="Chromosome 4"/>
</dbReference>
<keyword evidence="10" id="KW-1185">Reference proteome</keyword>
<organism evidence="9 10">
    <name type="scientific">Cucurbita argyrosperma subsp. sororia</name>
    <dbReference type="NCBI Taxonomy" id="37648"/>
    <lineage>
        <taxon>Eukaryota</taxon>
        <taxon>Viridiplantae</taxon>
        <taxon>Streptophyta</taxon>
        <taxon>Embryophyta</taxon>
        <taxon>Tracheophyta</taxon>
        <taxon>Spermatophyta</taxon>
        <taxon>Magnoliopsida</taxon>
        <taxon>eudicotyledons</taxon>
        <taxon>Gunneridae</taxon>
        <taxon>Pentapetalae</taxon>
        <taxon>rosids</taxon>
        <taxon>fabids</taxon>
        <taxon>Cucurbitales</taxon>
        <taxon>Cucurbitaceae</taxon>
        <taxon>Cucurbiteae</taxon>
        <taxon>Cucurbita</taxon>
    </lineage>
</organism>
<evidence type="ECO:0000256" key="4">
    <source>
        <dbReference type="ARBA" id="ARBA00022824"/>
    </source>
</evidence>
<feature type="non-terminal residue" evidence="9">
    <location>
        <position position="1"/>
    </location>
</feature>
<keyword evidence="6 8" id="KW-0472">Membrane</keyword>
<evidence type="ECO:0000313" key="9">
    <source>
        <dbReference type="EMBL" id="KAG6600169.1"/>
    </source>
</evidence>
<name>A0AAV6NM50_9ROSI</name>
<evidence type="ECO:0000256" key="3">
    <source>
        <dbReference type="ARBA" id="ARBA00022692"/>
    </source>
</evidence>
<feature type="region of interest" description="Disordered" evidence="7">
    <location>
        <begin position="47"/>
        <end position="71"/>
    </location>
</feature>
<sequence length="229" mass="25626">MCRFPVYIILNRGLIGPDPNQTKPRAHPAKKVRKEGKRLSWVEVEGPNFRSPVPTKKMNQRKSAAGRPSGTDGSDFAYRMVVDSRYQKVAKGKSRLSTLILNQVVIQLCGMVYLFILTSKRETPDKLAISSAVTGFLSLFLGELGRRRSRASFLKAYMIASSLALLLLFVNVSQGNYTFEGIEDLSNWQTKKLELLETIRIFLGALLQIFAIRTVISLVGNMSLPKRSS</sequence>
<reference evidence="9 10" key="1">
    <citation type="journal article" date="2021" name="Hortic Res">
        <title>The domestication of Cucurbita argyrosperma as revealed by the genome of its wild relative.</title>
        <authorList>
            <person name="Barrera-Redondo J."/>
            <person name="Sanchez-de la Vega G."/>
            <person name="Aguirre-Liguori J.A."/>
            <person name="Castellanos-Morales G."/>
            <person name="Gutierrez-Guerrero Y.T."/>
            <person name="Aguirre-Dugua X."/>
            <person name="Aguirre-Planter E."/>
            <person name="Tenaillon M.I."/>
            <person name="Lira-Saade R."/>
            <person name="Eguiarte L.E."/>
        </authorList>
    </citation>
    <scope>NUCLEOTIDE SEQUENCE [LARGE SCALE GENOMIC DNA]</scope>
    <source>
        <strain evidence="9">JBR-2021</strain>
    </source>
</reference>
<dbReference type="GO" id="GO:0005789">
    <property type="term" value="C:endoplasmic reticulum membrane"/>
    <property type="evidence" value="ECO:0007669"/>
    <property type="project" value="UniProtKB-SubCell"/>
</dbReference>
<keyword evidence="3 8" id="KW-0812">Transmembrane</keyword>
<feature type="transmembrane region" description="Helical" evidence="8">
    <location>
        <begin position="199"/>
        <end position="219"/>
    </location>
</feature>
<dbReference type="Pfam" id="PF07086">
    <property type="entry name" value="Jagunal"/>
    <property type="match status" value="1"/>
</dbReference>
<gene>
    <name evidence="9" type="ORF">SDJN03_05402</name>
</gene>
<dbReference type="AlphaFoldDB" id="A0AAV6NM50"/>
<keyword evidence="5 8" id="KW-1133">Transmembrane helix</keyword>
<dbReference type="EMBL" id="JAGKQH010000004">
    <property type="protein sequence ID" value="KAG6600169.1"/>
    <property type="molecule type" value="Genomic_DNA"/>
</dbReference>
<protein>
    <recommendedName>
        <fullName evidence="11">Protein jagunal homolog 1-like</fullName>
    </recommendedName>
</protein>
<comment type="caution">
    <text evidence="9">The sequence shown here is derived from an EMBL/GenBank/DDBJ whole genome shotgun (WGS) entry which is preliminary data.</text>
</comment>
<dbReference type="GO" id="GO:0007029">
    <property type="term" value="P:endoplasmic reticulum organization"/>
    <property type="evidence" value="ECO:0007669"/>
    <property type="project" value="InterPro"/>
</dbReference>
<evidence type="ECO:0000256" key="8">
    <source>
        <dbReference type="SAM" id="Phobius"/>
    </source>
</evidence>
<evidence type="ECO:0000256" key="6">
    <source>
        <dbReference type="ARBA" id="ARBA00023136"/>
    </source>
</evidence>
<comment type="subcellular location">
    <subcellularLocation>
        <location evidence="1">Endoplasmic reticulum membrane</location>
        <topology evidence="1">Multi-pass membrane protein</topology>
    </subcellularLocation>
</comment>
<feature type="transmembrane region" description="Helical" evidence="8">
    <location>
        <begin position="157"/>
        <end position="179"/>
    </location>
</feature>
<evidence type="ECO:0000256" key="1">
    <source>
        <dbReference type="ARBA" id="ARBA00004477"/>
    </source>
</evidence>
<proteinExistence type="inferred from homology"/>
<evidence type="ECO:0000256" key="5">
    <source>
        <dbReference type="ARBA" id="ARBA00022989"/>
    </source>
</evidence>
<dbReference type="GO" id="GO:0016192">
    <property type="term" value="P:vesicle-mediated transport"/>
    <property type="evidence" value="ECO:0007669"/>
    <property type="project" value="TreeGrafter"/>
</dbReference>
<dbReference type="PANTHER" id="PTHR20955:SF1">
    <property type="entry name" value="PROTEIN JAGUNAL HOMOLOG 1"/>
    <property type="match status" value="1"/>
</dbReference>
<comment type="similarity">
    <text evidence="2">Belongs to the jagunal family.</text>
</comment>
<evidence type="ECO:0000256" key="2">
    <source>
        <dbReference type="ARBA" id="ARBA00008462"/>
    </source>
</evidence>
<dbReference type="PANTHER" id="PTHR20955">
    <property type="entry name" value="PROTEIN JAGUNAL HOMOLOG 1"/>
    <property type="match status" value="1"/>
</dbReference>
<accession>A0AAV6NM50</accession>
<dbReference type="InterPro" id="IPR009787">
    <property type="entry name" value="Jagunal"/>
</dbReference>
<feature type="transmembrane region" description="Helical" evidence="8">
    <location>
        <begin position="128"/>
        <end position="145"/>
    </location>
</feature>
<evidence type="ECO:0000256" key="7">
    <source>
        <dbReference type="SAM" id="MobiDB-lite"/>
    </source>
</evidence>